<accession>A0A502CMN3</accession>
<dbReference type="InterPro" id="IPR032808">
    <property type="entry name" value="DoxX"/>
</dbReference>
<evidence type="ECO:0000313" key="6">
    <source>
        <dbReference type="EMBL" id="TPG13399.1"/>
    </source>
</evidence>
<dbReference type="OrthoDB" id="3482063at2"/>
<dbReference type="Pfam" id="PF13564">
    <property type="entry name" value="DoxX_2"/>
    <property type="match status" value="1"/>
</dbReference>
<protein>
    <submittedName>
        <fullName evidence="6">DoxX family protein</fullName>
    </submittedName>
</protein>
<dbReference type="EMBL" id="RCZM01000007">
    <property type="protein sequence ID" value="TPG13399.1"/>
    <property type="molecule type" value="Genomic_DNA"/>
</dbReference>
<dbReference type="GO" id="GO:0016020">
    <property type="term" value="C:membrane"/>
    <property type="evidence" value="ECO:0007669"/>
    <property type="project" value="UniProtKB-SubCell"/>
</dbReference>
<dbReference type="AlphaFoldDB" id="A0A502CMN3"/>
<dbReference type="Proteomes" id="UP000317722">
    <property type="component" value="Unassembled WGS sequence"/>
</dbReference>
<name>A0A502CMN3_9MICO</name>
<proteinExistence type="predicted"/>
<evidence type="ECO:0000256" key="3">
    <source>
        <dbReference type="ARBA" id="ARBA00022989"/>
    </source>
</evidence>
<evidence type="ECO:0000313" key="7">
    <source>
        <dbReference type="Proteomes" id="UP000317722"/>
    </source>
</evidence>
<evidence type="ECO:0000256" key="5">
    <source>
        <dbReference type="SAM" id="Phobius"/>
    </source>
</evidence>
<feature type="transmembrane region" description="Helical" evidence="5">
    <location>
        <begin position="6"/>
        <end position="24"/>
    </location>
</feature>
<gene>
    <name evidence="6" type="ORF">EAH86_18895</name>
</gene>
<keyword evidence="4 5" id="KW-0472">Membrane</keyword>
<feature type="transmembrane region" description="Helical" evidence="5">
    <location>
        <begin position="70"/>
        <end position="88"/>
    </location>
</feature>
<reference evidence="6 7" key="1">
    <citation type="journal article" date="2019" name="Environ. Microbiol.">
        <title>Species interactions and distinct microbial communities in high Arctic permafrost affected cryosols are associated with the CH4 and CO2 gas fluxes.</title>
        <authorList>
            <person name="Altshuler I."/>
            <person name="Hamel J."/>
            <person name="Turney S."/>
            <person name="Magnuson E."/>
            <person name="Levesque R."/>
            <person name="Greer C."/>
            <person name="Whyte L.G."/>
        </authorList>
    </citation>
    <scope>NUCLEOTIDE SEQUENCE [LARGE SCALE GENOMIC DNA]</scope>
    <source>
        <strain evidence="6 7">S9.3A</strain>
    </source>
</reference>
<evidence type="ECO:0000256" key="2">
    <source>
        <dbReference type="ARBA" id="ARBA00022692"/>
    </source>
</evidence>
<dbReference type="RefSeq" id="WP_140743616.1">
    <property type="nucleotide sequence ID" value="NZ_RCZM01000007.1"/>
</dbReference>
<evidence type="ECO:0000256" key="4">
    <source>
        <dbReference type="ARBA" id="ARBA00023136"/>
    </source>
</evidence>
<keyword evidence="7" id="KW-1185">Reference proteome</keyword>
<feature type="transmembrane region" description="Helical" evidence="5">
    <location>
        <begin position="45"/>
        <end position="64"/>
    </location>
</feature>
<keyword evidence="3 5" id="KW-1133">Transmembrane helix</keyword>
<feature type="transmembrane region" description="Helical" evidence="5">
    <location>
        <begin position="100"/>
        <end position="117"/>
    </location>
</feature>
<organism evidence="6 7">
    <name type="scientific">Pedococcus bigeumensis</name>
    <dbReference type="NCBI Taxonomy" id="433644"/>
    <lineage>
        <taxon>Bacteria</taxon>
        <taxon>Bacillati</taxon>
        <taxon>Actinomycetota</taxon>
        <taxon>Actinomycetes</taxon>
        <taxon>Micrococcales</taxon>
        <taxon>Intrasporangiaceae</taxon>
        <taxon>Pedococcus</taxon>
    </lineage>
</organism>
<sequence length="122" mass="13277">MNTVLWIIQILLAAAFGMAGVLKSTQGRKLKDKMPWVEDFSDRTVRFIGVMELLAAIGLILPAATGIATWLTPLAATGLVVVMVLAVLTHLRRKEPQVTPINLALGLLAAFVAWQRFGPHSF</sequence>
<comment type="caution">
    <text evidence="6">The sequence shown here is derived from an EMBL/GenBank/DDBJ whole genome shotgun (WGS) entry which is preliminary data.</text>
</comment>
<evidence type="ECO:0000256" key="1">
    <source>
        <dbReference type="ARBA" id="ARBA00004141"/>
    </source>
</evidence>
<keyword evidence="2 5" id="KW-0812">Transmembrane</keyword>
<comment type="subcellular location">
    <subcellularLocation>
        <location evidence="1">Membrane</location>
        <topology evidence="1">Multi-pass membrane protein</topology>
    </subcellularLocation>
</comment>